<dbReference type="Proteomes" id="UP000661077">
    <property type="component" value="Unassembled WGS sequence"/>
</dbReference>
<organism evidence="8 9">
    <name type="scientific">Steroidobacter gossypii</name>
    <dbReference type="NCBI Taxonomy" id="2805490"/>
    <lineage>
        <taxon>Bacteria</taxon>
        <taxon>Pseudomonadati</taxon>
        <taxon>Pseudomonadota</taxon>
        <taxon>Gammaproteobacteria</taxon>
        <taxon>Steroidobacterales</taxon>
        <taxon>Steroidobacteraceae</taxon>
        <taxon>Steroidobacter</taxon>
    </lineage>
</organism>
<dbReference type="Pfam" id="PF23892">
    <property type="entry name" value="Ig_CycH"/>
    <property type="match status" value="1"/>
</dbReference>
<name>A0ABS1WXC8_9GAMM</name>
<dbReference type="SUPFAM" id="SSF48452">
    <property type="entry name" value="TPR-like"/>
    <property type="match status" value="1"/>
</dbReference>
<dbReference type="PANTHER" id="PTHR47870:SF4">
    <property type="entry name" value="CYTOCHROME C-TYPE BIOGENESIS PROTEIN CYCH"/>
    <property type="match status" value="1"/>
</dbReference>
<dbReference type="InterPro" id="IPR056413">
    <property type="entry name" value="TPR_CcmH_CycH"/>
</dbReference>
<keyword evidence="5" id="KW-1133">Transmembrane helix</keyword>
<keyword evidence="5" id="KW-0472">Membrane</keyword>
<feature type="compositionally biased region" description="Low complexity" evidence="4">
    <location>
        <begin position="231"/>
        <end position="248"/>
    </location>
</feature>
<dbReference type="InterPro" id="IPR051263">
    <property type="entry name" value="C-type_cytochrome_biogenesis"/>
</dbReference>
<protein>
    <submittedName>
        <fullName evidence="8">Tetratricopeptide repeat protein</fullName>
    </submittedName>
</protein>
<comment type="caution">
    <text evidence="8">The sequence shown here is derived from an EMBL/GenBank/DDBJ whole genome shotgun (WGS) entry which is preliminary data.</text>
</comment>
<feature type="domain" description="Cytochrome c-type biogenesis protein H Ig-like" evidence="6">
    <location>
        <begin position="252"/>
        <end position="359"/>
    </location>
</feature>
<dbReference type="Pfam" id="PF23914">
    <property type="entry name" value="TPR_CcmH_CycH"/>
    <property type="match status" value="1"/>
</dbReference>
<evidence type="ECO:0000256" key="4">
    <source>
        <dbReference type="SAM" id="MobiDB-lite"/>
    </source>
</evidence>
<dbReference type="PANTHER" id="PTHR47870">
    <property type="entry name" value="CYTOCHROME C-TYPE BIOGENESIS PROTEIN CCMH"/>
    <property type="match status" value="1"/>
</dbReference>
<evidence type="ECO:0000259" key="7">
    <source>
        <dbReference type="Pfam" id="PF23914"/>
    </source>
</evidence>
<keyword evidence="5" id="KW-0812">Transmembrane</keyword>
<evidence type="ECO:0000313" key="9">
    <source>
        <dbReference type="Proteomes" id="UP000661077"/>
    </source>
</evidence>
<dbReference type="InterPro" id="IPR056412">
    <property type="entry name" value="Ig_CycH"/>
</dbReference>
<proteinExistence type="predicted"/>
<evidence type="ECO:0000259" key="6">
    <source>
        <dbReference type="Pfam" id="PF23892"/>
    </source>
</evidence>
<dbReference type="Gene3D" id="1.25.40.10">
    <property type="entry name" value="Tetratricopeptide repeat domain"/>
    <property type="match status" value="1"/>
</dbReference>
<evidence type="ECO:0000256" key="5">
    <source>
        <dbReference type="SAM" id="Phobius"/>
    </source>
</evidence>
<dbReference type="EMBL" id="JAEVLS010000002">
    <property type="protein sequence ID" value="MBM0105631.1"/>
    <property type="molecule type" value="Genomic_DNA"/>
</dbReference>
<feature type="transmembrane region" description="Helical" evidence="5">
    <location>
        <begin position="47"/>
        <end position="67"/>
    </location>
</feature>
<accession>A0ABS1WXC8</accession>
<evidence type="ECO:0000256" key="3">
    <source>
        <dbReference type="PROSITE-ProRule" id="PRU00339"/>
    </source>
</evidence>
<gene>
    <name evidence="8" type="ORF">JM946_12765</name>
</gene>
<dbReference type="PROSITE" id="PS50005">
    <property type="entry name" value="TPR"/>
    <property type="match status" value="1"/>
</dbReference>
<evidence type="ECO:0000256" key="2">
    <source>
        <dbReference type="ARBA" id="ARBA00022803"/>
    </source>
</evidence>
<feature type="region of interest" description="Disordered" evidence="4">
    <location>
        <begin position="226"/>
        <end position="248"/>
    </location>
</feature>
<dbReference type="InterPro" id="IPR019734">
    <property type="entry name" value="TPR_rpt"/>
</dbReference>
<keyword evidence="9" id="KW-1185">Reference proteome</keyword>
<reference evidence="8 9" key="1">
    <citation type="journal article" date="2021" name="Int. J. Syst. Evol. Microbiol.">
        <title>Steroidobacter gossypii sp. nov., isolated from soil of cotton cropping field.</title>
        <authorList>
            <person name="Huang R."/>
            <person name="Yang S."/>
            <person name="Zhen C."/>
            <person name="Liu W."/>
        </authorList>
    </citation>
    <scope>NUCLEOTIDE SEQUENCE [LARGE SCALE GENOMIC DNA]</scope>
    <source>
        <strain evidence="8 9">S1-65</strain>
    </source>
</reference>
<dbReference type="InterPro" id="IPR011990">
    <property type="entry name" value="TPR-like_helical_dom_sf"/>
</dbReference>
<keyword evidence="2 3" id="KW-0802">TPR repeat</keyword>
<evidence type="ECO:0000256" key="1">
    <source>
        <dbReference type="ARBA" id="ARBA00022737"/>
    </source>
</evidence>
<keyword evidence="1" id="KW-0677">Repeat</keyword>
<evidence type="ECO:0000313" key="8">
    <source>
        <dbReference type="EMBL" id="MBM0105631.1"/>
    </source>
</evidence>
<sequence length="363" mass="38610">MTTFIIVCVAMLLAALLWMVLPLFRAQTSNASSDSTDITAYRSERRLSGLAVGLLLPLLAILMYAGLSNWDWKAAQVAATQAGNMEEAISGLEAKLKQDPKNLEGWLLLGNTYTRLGRYARAADAFQQAYDLTQGQNVDALIGLGEALALTDEASLTGRAGKLFDTALTMAPNHPKALWYGSVAALRAGDLRRGRDRLQLLMAQNPPEELRGVLERQIQDLDEQLGEGGQASAMPPTSSSPAAPAASGSRAIPVSISISPQLRQQVTGAMPLFILARDPSAGGPPLAVQRHSGTNLPLNVTLTESDAMIPARSIATVPKVVVVARLSRSGAPQQQSGDLYGEAEYEFGKDSGPLTIIIDRVAP</sequence>
<dbReference type="RefSeq" id="WP_203167665.1">
    <property type="nucleotide sequence ID" value="NZ_JAEVLS010000002.1"/>
</dbReference>
<feature type="repeat" description="TPR" evidence="3">
    <location>
        <begin position="103"/>
        <end position="136"/>
    </location>
</feature>
<feature type="domain" description="Cytochrome c-type biogenesis protein H TPR" evidence="7">
    <location>
        <begin position="80"/>
        <end position="207"/>
    </location>
</feature>